<dbReference type="AlphaFoldDB" id="A0A939DHH3"/>
<dbReference type="InterPro" id="IPR051021">
    <property type="entry name" value="Mito_Ser/Thr_phosphatase"/>
</dbReference>
<protein>
    <submittedName>
        <fullName evidence="2">Histidine phosphatase family protein</fullName>
    </submittedName>
</protein>
<dbReference type="EMBL" id="JAFKCZ010000009">
    <property type="protein sequence ID" value="MBN7797562.1"/>
    <property type="molecule type" value="Genomic_DNA"/>
</dbReference>
<dbReference type="GO" id="GO:0016787">
    <property type="term" value="F:hydrolase activity"/>
    <property type="evidence" value="ECO:0007669"/>
    <property type="project" value="UniProtKB-KW"/>
</dbReference>
<organism evidence="2 3">
    <name type="scientific">Parahaliea mediterranea</name>
    <dbReference type="NCBI Taxonomy" id="651086"/>
    <lineage>
        <taxon>Bacteria</taxon>
        <taxon>Pseudomonadati</taxon>
        <taxon>Pseudomonadota</taxon>
        <taxon>Gammaproteobacteria</taxon>
        <taxon>Cellvibrionales</taxon>
        <taxon>Halieaceae</taxon>
        <taxon>Parahaliea</taxon>
    </lineage>
</organism>
<dbReference type="InterPro" id="IPR029033">
    <property type="entry name" value="His_PPase_superfam"/>
</dbReference>
<keyword evidence="3" id="KW-1185">Reference proteome</keyword>
<dbReference type="RefSeq" id="WP_206561013.1">
    <property type="nucleotide sequence ID" value="NZ_JAFKCZ010000009.1"/>
</dbReference>
<accession>A0A939DHH3</accession>
<dbReference type="InterPro" id="IPR013078">
    <property type="entry name" value="His_Pase_superF_clade-1"/>
</dbReference>
<name>A0A939DHH3_9GAMM</name>
<dbReference type="SUPFAM" id="SSF53254">
    <property type="entry name" value="Phosphoglycerate mutase-like"/>
    <property type="match status" value="1"/>
</dbReference>
<gene>
    <name evidence="2" type="ORF">JYP50_13210</name>
</gene>
<evidence type="ECO:0000256" key="1">
    <source>
        <dbReference type="ARBA" id="ARBA00022801"/>
    </source>
</evidence>
<comment type="caution">
    <text evidence="2">The sequence shown here is derived from an EMBL/GenBank/DDBJ whole genome shotgun (WGS) entry which is preliminary data.</text>
</comment>
<dbReference type="Gene3D" id="3.40.50.1240">
    <property type="entry name" value="Phosphoglycerate mutase-like"/>
    <property type="match status" value="1"/>
</dbReference>
<dbReference type="PANTHER" id="PTHR20935">
    <property type="entry name" value="PHOSPHOGLYCERATE MUTASE-RELATED"/>
    <property type="match status" value="1"/>
</dbReference>
<reference evidence="2" key="1">
    <citation type="submission" date="2021-02" db="EMBL/GenBank/DDBJ databases">
        <title>PHA producing bacteria isolated from coastal sediment in Guangdong, Shenzhen.</title>
        <authorList>
            <person name="Zheng W."/>
            <person name="Yu S."/>
            <person name="Huang Y."/>
        </authorList>
    </citation>
    <scope>NUCLEOTIDE SEQUENCE</scope>
    <source>
        <strain evidence="2">TN14-10</strain>
    </source>
</reference>
<keyword evidence="1" id="KW-0378">Hydrolase</keyword>
<sequence>MARLLAALVRHGEYHQRSDTPSAHQPYPLTDDGRRRAAEAARRFVGWLAGRGWRVAPVIHASNLLRAWQTAEIFAGALAAAGLETRIDAYDELAERSVGAAANLSLAQIADVIAADPRCLPLPPGWKSDSDFRLPLTGAESLRQAGARVALHLRATMDALRASAPSEDTLQLFVGHGAAFRHAAADLGALPREEVGRVSMHHARPVILECRGAAGWRRVSGEWKARGAERSPD</sequence>
<dbReference type="Proteomes" id="UP000664303">
    <property type="component" value="Unassembled WGS sequence"/>
</dbReference>
<dbReference type="Pfam" id="PF00300">
    <property type="entry name" value="His_Phos_1"/>
    <property type="match status" value="1"/>
</dbReference>
<evidence type="ECO:0000313" key="3">
    <source>
        <dbReference type="Proteomes" id="UP000664303"/>
    </source>
</evidence>
<evidence type="ECO:0000313" key="2">
    <source>
        <dbReference type="EMBL" id="MBN7797562.1"/>
    </source>
</evidence>
<proteinExistence type="predicted"/>
<dbReference type="PANTHER" id="PTHR20935:SF0">
    <property type="entry name" value="SERINE_THREONINE-PROTEIN PHOSPHATASE PGAM5, MITOCHONDRIAL"/>
    <property type="match status" value="1"/>
</dbReference>